<sequence length="183" mass="20583">MEISQLLIALLMELATVLGVDHCYQCSDPNIETHYGAFFVNPRVLQEGNRNHVNKCDRFAVPVVECDGPCYSLNVTSLHVKSREVLPFGTAYGCSQFVLGDEIDPHTACTKKDILLRTTPPYVVQAEYCLCSGDVCNSITQIVSIPQRTSSGRQKFYINYVKKSCRSILQGVAIYFSLWLMFR</sequence>
<keyword evidence="2" id="KW-1185">Reference proteome</keyword>
<keyword evidence="1" id="KW-0732">Signal</keyword>
<name>A0A7I4Y798_HAECO</name>
<feature type="signal peptide" evidence="1">
    <location>
        <begin position="1"/>
        <end position="19"/>
    </location>
</feature>
<dbReference type="OrthoDB" id="5803885at2759"/>
<proteinExistence type="predicted"/>
<feature type="chain" id="PRO_5035471382" evidence="1">
    <location>
        <begin position="20"/>
        <end position="183"/>
    </location>
</feature>
<dbReference type="Proteomes" id="UP000025227">
    <property type="component" value="Unplaced"/>
</dbReference>
<reference evidence="3" key="1">
    <citation type="submission" date="2020-12" db="UniProtKB">
        <authorList>
            <consortium name="WormBaseParasite"/>
        </authorList>
    </citation>
    <scope>IDENTIFICATION</scope>
    <source>
        <strain evidence="3">MHco3</strain>
    </source>
</reference>
<dbReference type="AlphaFoldDB" id="A0A7I4Y798"/>
<protein>
    <submittedName>
        <fullName evidence="3">Protein sleepless</fullName>
    </submittedName>
</protein>
<accession>A0A7I4Y798</accession>
<organism evidence="2 3">
    <name type="scientific">Haemonchus contortus</name>
    <name type="common">Barber pole worm</name>
    <dbReference type="NCBI Taxonomy" id="6289"/>
    <lineage>
        <taxon>Eukaryota</taxon>
        <taxon>Metazoa</taxon>
        <taxon>Ecdysozoa</taxon>
        <taxon>Nematoda</taxon>
        <taxon>Chromadorea</taxon>
        <taxon>Rhabditida</taxon>
        <taxon>Rhabditina</taxon>
        <taxon>Rhabditomorpha</taxon>
        <taxon>Strongyloidea</taxon>
        <taxon>Trichostrongylidae</taxon>
        <taxon>Haemonchus</taxon>
    </lineage>
</organism>
<evidence type="ECO:0000256" key="1">
    <source>
        <dbReference type="SAM" id="SignalP"/>
    </source>
</evidence>
<evidence type="ECO:0000313" key="3">
    <source>
        <dbReference type="WBParaSite" id="HCON_00062200-00001"/>
    </source>
</evidence>
<evidence type="ECO:0000313" key="2">
    <source>
        <dbReference type="Proteomes" id="UP000025227"/>
    </source>
</evidence>
<dbReference type="WBParaSite" id="HCON_00062200-00001">
    <property type="protein sequence ID" value="HCON_00062200-00001"/>
    <property type="gene ID" value="HCON_00062200"/>
</dbReference>